<feature type="transmembrane region" description="Helical" evidence="1">
    <location>
        <begin position="175"/>
        <end position="194"/>
    </location>
</feature>
<sequence>MSVSYIPKNVYVICNFQKDAGPRQLIPTRETITVFYGTDKERPLLTIDDRNINKEFPCKSPTNAMWSFLCFGAGLIIGAALILSGPIGWAVLAIGVGAMAYGLYQSTKIDHMCSGALGKGKWWIEHDTVKFDKKKAITQNSLLLCDIGGLLTPIFSYAIAKKYAKQINNNNDKEIALNAVMSLVGGAGFVVAGLEMGVAKTLLWTGGTMAAMNVATYGEREIIRNNSLEDNKHYQDLNNKVDENSLIPSYIKDPLAATPSDISSPDILELDKNGNLTSRDGKTPIFLNGKWYVQDWQQNITEIKQGTELSKDLSVLEGIDSREVWKTPEGKVIVENIRKGKYSESLIQTTKDGSGTVRPRNLPILAEELPNVKVQNLKNIGKLGIKGGGAIAFIFPFITTYFSEESRKFLAEAMEEDMDNGISIMSRN</sequence>
<proteinExistence type="predicted"/>
<gene>
    <name evidence="2" type="ORF">OIU83_21605</name>
</gene>
<evidence type="ECO:0000256" key="1">
    <source>
        <dbReference type="SAM" id="Phobius"/>
    </source>
</evidence>
<name>A0A9X3C5F9_9FLAO</name>
<keyword evidence="1" id="KW-0472">Membrane</keyword>
<dbReference type="Proteomes" id="UP001151079">
    <property type="component" value="Unassembled WGS sequence"/>
</dbReference>
<feature type="transmembrane region" description="Helical" evidence="1">
    <location>
        <begin position="64"/>
        <end position="81"/>
    </location>
</feature>
<feature type="transmembrane region" description="Helical" evidence="1">
    <location>
        <begin position="383"/>
        <end position="402"/>
    </location>
</feature>
<keyword evidence="1" id="KW-0812">Transmembrane</keyword>
<reference evidence="2" key="1">
    <citation type="submission" date="2022-10" db="EMBL/GenBank/DDBJ databases">
        <title>Two novel species of Flavobacterium.</title>
        <authorList>
            <person name="Liu Q."/>
            <person name="Xin Y.-H."/>
        </authorList>
    </citation>
    <scope>NUCLEOTIDE SEQUENCE</scope>
    <source>
        <strain evidence="2">LS1R49</strain>
    </source>
</reference>
<dbReference type="AlphaFoldDB" id="A0A9X3C5F9"/>
<dbReference type="EMBL" id="JAOZEW010000031">
    <property type="protein sequence ID" value="MCV9930269.1"/>
    <property type="molecule type" value="Genomic_DNA"/>
</dbReference>
<keyword evidence="3" id="KW-1185">Reference proteome</keyword>
<accession>A0A9X3C5F9</accession>
<keyword evidence="1" id="KW-1133">Transmembrane helix</keyword>
<evidence type="ECO:0000313" key="2">
    <source>
        <dbReference type="EMBL" id="MCV9930269.1"/>
    </source>
</evidence>
<feature type="transmembrane region" description="Helical" evidence="1">
    <location>
        <begin position="87"/>
        <end position="104"/>
    </location>
</feature>
<comment type="caution">
    <text evidence="2">The sequence shown here is derived from an EMBL/GenBank/DDBJ whole genome shotgun (WGS) entry which is preliminary data.</text>
</comment>
<feature type="transmembrane region" description="Helical" evidence="1">
    <location>
        <begin position="141"/>
        <end position="160"/>
    </location>
</feature>
<dbReference type="RefSeq" id="WP_264208345.1">
    <property type="nucleotide sequence ID" value="NZ_JAOZEW010000031.1"/>
</dbReference>
<protein>
    <recommendedName>
        <fullName evidence="4">DUF4280 domain-containing protein</fullName>
    </recommendedName>
</protein>
<organism evidence="2 3">
    <name type="scientific">Flavobacterium shii</name>
    <dbReference type="NCBI Taxonomy" id="2987687"/>
    <lineage>
        <taxon>Bacteria</taxon>
        <taxon>Pseudomonadati</taxon>
        <taxon>Bacteroidota</taxon>
        <taxon>Flavobacteriia</taxon>
        <taxon>Flavobacteriales</taxon>
        <taxon>Flavobacteriaceae</taxon>
        <taxon>Flavobacterium</taxon>
    </lineage>
</organism>
<evidence type="ECO:0000313" key="3">
    <source>
        <dbReference type="Proteomes" id="UP001151079"/>
    </source>
</evidence>
<evidence type="ECO:0008006" key="4">
    <source>
        <dbReference type="Google" id="ProtNLM"/>
    </source>
</evidence>